<sequence length="62" mass="7003">MDEGISGTSFKKRVAFQEMIEKAKSGEVEYIITKSISRFARNTVDTLTTIRMLKSIGVGVWF</sequence>
<dbReference type="CDD" id="cd00338">
    <property type="entry name" value="Ser_Recombinase"/>
    <property type="match status" value="1"/>
</dbReference>
<dbReference type="SUPFAM" id="SSF53041">
    <property type="entry name" value="Resolvase-like"/>
    <property type="match status" value="1"/>
</dbReference>
<evidence type="ECO:0000259" key="1">
    <source>
        <dbReference type="PROSITE" id="PS51736"/>
    </source>
</evidence>
<dbReference type="Gene3D" id="3.40.50.1390">
    <property type="entry name" value="Resolvase, N-terminal catalytic domain"/>
    <property type="match status" value="1"/>
</dbReference>
<organism evidence="2 3">
    <name type="scientific">Amylolactobacillus amylotrophicus DSM 20534</name>
    <dbReference type="NCBI Taxonomy" id="1423722"/>
    <lineage>
        <taxon>Bacteria</taxon>
        <taxon>Bacillati</taxon>
        <taxon>Bacillota</taxon>
        <taxon>Bacilli</taxon>
        <taxon>Lactobacillales</taxon>
        <taxon>Lactobacillaceae</taxon>
        <taxon>Amylolactobacillus</taxon>
    </lineage>
</organism>
<comment type="caution">
    <text evidence="2">The sequence shown here is derived from an EMBL/GenBank/DDBJ whole genome shotgun (WGS) entry which is preliminary data.</text>
</comment>
<dbReference type="Proteomes" id="UP000050909">
    <property type="component" value="Unassembled WGS sequence"/>
</dbReference>
<proteinExistence type="predicted"/>
<name>A0A0R1H2N7_9LACO</name>
<protein>
    <recommendedName>
        <fullName evidence="1">Resolvase/invertase-type recombinase catalytic domain-containing protein</fullName>
    </recommendedName>
</protein>
<evidence type="ECO:0000313" key="2">
    <source>
        <dbReference type="EMBL" id="KRK37730.1"/>
    </source>
</evidence>
<dbReference type="GO" id="GO:0000150">
    <property type="term" value="F:DNA strand exchange activity"/>
    <property type="evidence" value="ECO:0007669"/>
    <property type="project" value="InterPro"/>
</dbReference>
<dbReference type="EMBL" id="AZCV01000003">
    <property type="protein sequence ID" value="KRK37730.1"/>
    <property type="molecule type" value="Genomic_DNA"/>
</dbReference>
<gene>
    <name evidence="2" type="ORF">FC62_GL001060</name>
</gene>
<reference evidence="2 3" key="1">
    <citation type="journal article" date="2015" name="Genome Announc.">
        <title>Expanding the biotechnology potential of lactobacilli through comparative genomics of 213 strains and associated genera.</title>
        <authorList>
            <person name="Sun Z."/>
            <person name="Harris H.M."/>
            <person name="McCann A."/>
            <person name="Guo C."/>
            <person name="Argimon S."/>
            <person name="Zhang W."/>
            <person name="Yang X."/>
            <person name="Jeffery I.B."/>
            <person name="Cooney J.C."/>
            <person name="Kagawa T.F."/>
            <person name="Liu W."/>
            <person name="Song Y."/>
            <person name="Salvetti E."/>
            <person name="Wrobel A."/>
            <person name="Rasinkangas P."/>
            <person name="Parkhill J."/>
            <person name="Rea M.C."/>
            <person name="O'Sullivan O."/>
            <person name="Ritari J."/>
            <person name="Douillard F.P."/>
            <person name="Paul Ross R."/>
            <person name="Yang R."/>
            <person name="Briner A.E."/>
            <person name="Felis G.E."/>
            <person name="de Vos W.M."/>
            <person name="Barrangou R."/>
            <person name="Klaenhammer T.R."/>
            <person name="Caufield P.W."/>
            <person name="Cui Y."/>
            <person name="Zhang H."/>
            <person name="O'Toole P.W."/>
        </authorList>
    </citation>
    <scope>NUCLEOTIDE SEQUENCE [LARGE SCALE GENOMIC DNA]</scope>
    <source>
        <strain evidence="2 3">DSM 20534</strain>
    </source>
</reference>
<feature type="domain" description="Resolvase/invertase-type recombinase catalytic" evidence="1">
    <location>
        <begin position="1"/>
        <end position="62"/>
    </location>
</feature>
<dbReference type="PROSITE" id="PS51736">
    <property type="entry name" value="RECOMBINASES_3"/>
    <property type="match status" value="1"/>
</dbReference>
<evidence type="ECO:0000313" key="3">
    <source>
        <dbReference type="Proteomes" id="UP000050909"/>
    </source>
</evidence>
<dbReference type="InterPro" id="IPR036162">
    <property type="entry name" value="Resolvase-like_N_sf"/>
</dbReference>
<dbReference type="PATRIC" id="fig|1423722.3.peg.1082"/>
<dbReference type="InterPro" id="IPR006119">
    <property type="entry name" value="Resolv_N"/>
</dbReference>
<accession>A0A0R1H2N7</accession>
<dbReference type="Pfam" id="PF00239">
    <property type="entry name" value="Resolvase"/>
    <property type="match status" value="1"/>
</dbReference>
<dbReference type="GO" id="GO:0003677">
    <property type="term" value="F:DNA binding"/>
    <property type="evidence" value="ECO:0007669"/>
    <property type="project" value="InterPro"/>
</dbReference>
<keyword evidence="3" id="KW-1185">Reference proteome</keyword>
<dbReference type="AlphaFoldDB" id="A0A0R1H2N7"/>